<protein>
    <submittedName>
        <fullName evidence="2">Uncharacterized protein</fullName>
    </submittedName>
</protein>
<reference evidence="2" key="1">
    <citation type="journal article" date="2020" name="ISME J.">
        <title>Gammaproteobacteria mediating utilization of methyl-, sulfur- and petroleum organic compounds in deep ocean hydrothermal plumes.</title>
        <authorList>
            <person name="Zhou Z."/>
            <person name="Liu Y."/>
            <person name="Pan J."/>
            <person name="Cron B.R."/>
            <person name="Toner B.M."/>
            <person name="Anantharaman K."/>
            <person name="Breier J.A."/>
            <person name="Dick G.J."/>
            <person name="Li M."/>
        </authorList>
    </citation>
    <scope>NUCLEOTIDE SEQUENCE</scope>
    <source>
        <strain evidence="2">SZUA-1451</strain>
    </source>
</reference>
<feature type="coiled-coil region" evidence="1">
    <location>
        <begin position="54"/>
        <end position="88"/>
    </location>
</feature>
<sequence>MRKWVILGIVALLVFSSFGFVLAQGDFQEVKDLQVRIEKCESCSCQDFDVDKVLSEVNARIENLTRVINQEEAELQVLYQKVQVLSINKGWDGNLNA</sequence>
<evidence type="ECO:0000256" key="1">
    <source>
        <dbReference type="SAM" id="Coils"/>
    </source>
</evidence>
<comment type="caution">
    <text evidence="2">The sequence shown here is derived from an EMBL/GenBank/DDBJ whole genome shotgun (WGS) entry which is preliminary data.</text>
</comment>
<dbReference type="EMBL" id="DQUG01000197">
    <property type="protein sequence ID" value="HIP75457.1"/>
    <property type="molecule type" value="Genomic_DNA"/>
</dbReference>
<proteinExistence type="predicted"/>
<gene>
    <name evidence="2" type="ORF">EYH13_04905</name>
</gene>
<accession>A0A832Z9P9</accession>
<evidence type="ECO:0000313" key="2">
    <source>
        <dbReference type="EMBL" id="HIP75457.1"/>
    </source>
</evidence>
<dbReference type="Proteomes" id="UP000649326">
    <property type="component" value="Unassembled WGS sequence"/>
</dbReference>
<keyword evidence="1" id="KW-0175">Coiled coil</keyword>
<evidence type="ECO:0000313" key="3">
    <source>
        <dbReference type="Proteomes" id="UP000649326"/>
    </source>
</evidence>
<organism evidence="2 3">
    <name type="scientific">Thermococcus paralvinellae</name>
    <dbReference type="NCBI Taxonomy" id="582419"/>
    <lineage>
        <taxon>Archaea</taxon>
        <taxon>Methanobacteriati</taxon>
        <taxon>Methanobacteriota</taxon>
        <taxon>Thermococci</taxon>
        <taxon>Thermococcales</taxon>
        <taxon>Thermococcaceae</taxon>
        <taxon>Thermococcus</taxon>
    </lineage>
</organism>
<dbReference type="AlphaFoldDB" id="A0A832Z9P9"/>
<name>A0A832Z9P9_9EURY</name>